<dbReference type="EMBL" id="MTEJ01000592">
    <property type="protein sequence ID" value="OQX01266.1"/>
    <property type="molecule type" value="Genomic_DNA"/>
</dbReference>
<reference evidence="2 3" key="1">
    <citation type="submission" date="2017-01" db="EMBL/GenBank/DDBJ databases">
        <title>Novel large sulfur bacteria in the metagenomes of groundwater-fed chemosynthetic microbial mats in the Lake Huron basin.</title>
        <authorList>
            <person name="Sharrar A.M."/>
            <person name="Flood B.E."/>
            <person name="Bailey J.V."/>
            <person name="Jones D.S."/>
            <person name="Biddanda B."/>
            <person name="Ruberg S.A."/>
            <person name="Marcus D.N."/>
            <person name="Dick G.J."/>
        </authorList>
    </citation>
    <scope>NUCLEOTIDE SEQUENCE [LARGE SCALE GENOMIC DNA]</scope>
    <source>
        <strain evidence="2">A8</strain>
    </source>
</reference>
<evidence type="ECO:0000256" key="1">
    <source>
        <dbReference type="SAM" id="MobiDB-lite"/>
    </source>
</evidence>
<organism evidence="2 3">
    <name type="scientific">Thiothrix lacustris</name>
    <dbReference type="NCBI Taxonomy" id="525917"/>
    <lineage>
        <taxon>Bacteria</taxon>
        <taxon>Pseudomonadati</taxon>
        <taxon>Pseudomonadota</taxon>
        <taxon>Gammaproteobacteria</taxon>
        <taxon>Thiotrichales</taxon>
        <taxon>Thiotrichaceae</taxon>
        <taxon>Thiothrix</taxon>
    </lineage>
</organism>
<evidence type="ECO:0000313" key="3">
    <source>
        <dbReference type="Proteomes" id="UP000192491"/>
    </source>
</evidence>
<gene>
    <name evidence="2" type="ORF">BWK73_46690</name>
</gene>
<feature type="compositionally biased region" description="Basic and acidic residues" evidence="1">
    <location>
        <begin position="15"/>
        <end position="25"/>
    </location>
</feature>
<protein>
    <submittedName>
        <fullName evidence="2">Uncharacterized protein</fullName>
    </submittedName>
</protein>
<dbReference type="Proteomes" id="UP000192491">
    <property type="component" value="Unassembled WGS sequence"/>
</dbReference>
<evidence type="ECO:0000313" key="2">
    <source>
        <dbReference type="EMBL" id="OQX01266.1"/>
    </source>
</evidence>
<proteinExistence type="predicted"/>
<name>A0A1Y1QA92_9GAMM</name>
<comment type="caution">
    <text evidence="2">The sequence shown here is derived from an EMBL/GenBank/DDBJ whole genome shotgun (WGS) entry which is preliminary data.</text>
</comment>
<sequence>MITTHTNHAGVGTESGKRRGNHLENDPNGVDRQQELLGYLCKSETLAQHVLNVSPHSPLMEHAVQLCQGYLKTLLDMHHVWQCLQHARSQESQLGNQLERMQAVLQEVCAQLDADAVMDERQALQARYWNTISKLVEEVLHLPADIAEPADAPPSAEPPPNLPLSEERQACVKSAGVSTLTTDTPEPALKLSVHLFGEFKASLHDREIKRWPRGKGQKIFKYLLLHRATPVRKERLMETF</sequence>
<dbReference type="AlphaFoldDB" id="A0A1Y1QA92"/>
<accession>A0A1Y1QA92</accession>
<feature type="region of interest" description="Disordered" evidence="1">
    <location>
        <begin position="1"/>
        <end position="30"/>
    </location>
</feature>